<dbReference type="SUPFAM" id="SSF48239">
    <property type="entry name" value="Terpenoid cyclases/Protein prenyltransferases"/>
    <property type="match status" value="1"/>
</dbReference>
<organism evidence="1 2">
    <name type="scientific">Halalkalibacter krulwichiae</name>
    <dbReference type="NCBI Taxonomy" id="199441"/>
    <lineage>
        <taxon>Bacteria</taxon>
        <taxon>Bacillati</taxon>
        <taxon>Bacillota</taxon>
        <taxon>Bacilli</taxon>
        <taxon>Bacillales</taxon>
        <taxon>Bacillaceae</taxon>
        <taxon>Halalkalibacter</taxon>
    </lineage>
</organism>
<keyword evidence="2" id="KW-1185">Reference proteome</keyword>
<dbReference type="STRING" id="199441.BkAM31D_06520"/>
<name>A0A1X9MAC0_9BACI</name>
<reference evidence="1 2" key="1">
    <citation type="submission" date="2017-04" db="EMBL/GenBank/DDBJ databases">
        <title>Bacillus krulwichiae AM31D Genome sequencing and assembly.</title>
        <authorList>
            <person name="Krulwich T.A."/>
            <person name="Anastor L."/>
            <person name="Ehrlich R."/>
            <person name="Ehrlich G.D."/>
            <person name="Janto B."/>
        </authorList>
    </citation>
    <scope>NUCLEOTIDE SEQUENCE [LARGE SCALE GENOMIC DNA]</scope>
    <source>
        <strain evidence="1 2">AM31D</strain>
    </source>
</reference>
<proteinExistence type="predicted"/>
<dbReference type="InterPro" id="IPR008930">
    <property type="entry name" value="Terpenoid_cyclase/PrenylTrfase"/>
</dbReference>
<gene>
    <name evidence="1" type="ORF">BkAM31D_06520</name>
</gene>
<evidence type="ECO:0000313" key="2">
    <source>
        <dbReference type="Proteomes" id="UP000193006"/>
    </source>
</evidence>
<accession>A0A1X9MAC0</accession>
<evidence type="ECO:0000313" key="1">
    <source>
        <dbReference type="EMBL" id="ARK29540.1"/>
    </source>
</evidence>
<dbReference type="AlphaFoldDB" id="A0A1X9MAC0"/>
<sequence length="367" mass="42042">MSSINFQSILEKLDHHYHGLLRWLGGQYDPSTGGFYYARSSIADHRFSPDIESTAQALNILLRNDLVNEMPQQMKQQMVRFFQNKQVEKTGYFYDENPLMEKDEVMVHRAINYAVNSLNRLGSTPLYPLPLKAKSAPDYVETPKTYLEKWRSIDLRNSWRGCDLLATSCVYIGEMDEEKQETYLKEAVSYLESIQDKETGLWGEGSLYVQISGTFKLHTFYSKFQIPMPNTDKIYQSILTCLRTEEAEDMCYIRNPIDLLSYMNCSLPKGDLAEILEITAHNLSKLKREDGGFSREITSSPPAPNVAQVKRGEFYPGMPEAVLLGKGLYEGDMNASTQATLIRLQCYRLAGIHPQPLKDASKFYSYF</sequence>
<protein>
    <submittedName>
        <fullName evidence="1">Uncharacterized protein</fullName>
    </submittedName>
</protein>
<dbReference type="EMBL" id="CP020814">
    <property type="protein sequence ID" value="ARK29540.1"/>
    <property type="molecule type" value="Genomic_DNA"/>
</dbReference>
<dbReference type="Proteomes" id="UP000193006">
    <property type="component" value="Chromosome"/>
</dbReference>
<dbReference type="RefSeq" id="WP_066154160.1">
    <property type="nucleotide sequence ID" value="NZ_CP020814.1"/>
</dbReference>
<dbReference type="KEGG" id="bkw:BkAM31D_06520"/>